<keyword evidence="4" id="KW-1133">Transmembrane helix</keyword>
<accession>A0A9D4BD17</accession>
<evidence type="ECO:0000313" key="8">
    <source>
        <dbReference type="Proteomes" id="UP000828390"/>
    </source>
</evidence>
<comment type="caution">
    <text evidence="7">The sequence shown here is derived from an EMBL/GenBank/DDBJ whole genome shotgun (WGS) entry which is preliminary data.</text>
</comment>
<organism evidence="7 8">
    <name type="scientific">Dreissena polymorpha</name>
    <name type="common">Zebra mussel</name>
    <name type="synonym">Mytilus polymorpha</name>
    <dbReference type="NCBI Taxonomy" id="45954"/>
    <lineage>
        <taxon>Eukaryota</taxon>
        <taxon>Metazoa</taxon>
        <taxon>Spiralia</taxon>
        <taxon>Lophotrochozoa</taxon>
        <taxon>Mollusca</taxon>
        <taxon>Bivalvia</taxon>
        <taxon>Autobranchia</taxon>
        <taxon>Heteroconchia</taxon>
        <taxon>Euheterodonta</taxon>
        <taxon>Imparidentia</taxon>
        <taxon>Neoheterodontei</taxon>
        <taxon>Myida</taxon>
        <taxon>Dreissenoidea</taxon>
        <taxon>Dreissenidae</taxon>
        <taxon>Dreissena</taxon>
    </lineage>
</organism>
<sequence>MVQTIRPLAHILPHSPSIQVIVQRALAGKTYDHAKAGTILCAYIKIHPLLMFVPQGMIARILFPGKCRKKKVRYAFISQF</sequence>
<reference evidence="7" key="2">
    <citation type="submission" date="2020-11" db="EMBL/GenBank/DDBJ databases">
        <authorList>
            <person name="McCartney M.A."/>
            <person name="Auch B."/>
            <person name="Kono T."/>
            <person name="Mallez S."/>
            <person name="Becker A."/>
            <person name="Gohl D.M."/>
            <person name="Silverstein K.A.T."/>
            <person name="Koren S."/>
            <person name="Bechman K.B."/>
            <person name="Herman A."/>
            <person name="Abrahante J.E."/>
            <person name="Garbe J."/>
        </authorList>
    </citation>
    <scope>NUCLEOTIDE SEQUENCE</scope>
    <source>
        <strain evidence="7">Duluth1</strain>
        <tissue evidence="7">Whole animal</tissue>
    </source>
</reference>
<comment type="subcellular location">
    <subcellularLocation>
        <location evidence="1">Membrane</location>
        <topology evidence="1">Multi-pass membrane protein</topology>
    </subcellularLocation>
</comment>
<evidence type="ECO:0000256" key="6">
    <source>
        <dbReference type="RuleBase" id="RU362091"/>
    </source>
</evidence>
<evidence type="ECO:0000256" key="4">
    <source>
        <dbReference type="ARBA" id="ARBA00022989"/>
    </source>
</evidence>
<keyword evidence="3" id="KW-0812">Transmembrane</keyword>
<evidence type="ECO:0000256" key="5">
    <source>
        <dbReference type="ARBA" id="ARBA00023136"/>
    </source>
</evidence>
<reference evidence="7" key="1">
    <citation type="journal article" date="2019" name="bioRxiv">
        <title>The Genome of the Zebra Mussel, Dreissena polymorpha: A Resource for Invasive Species Research.</title>
        <authorList>
            <person name="McCartney M.A."/>
            <person name="Auch B."/>
            <person name="Kono T."/>
            <person name="Mallez S."/>
            <person name="Zhang Y."/>
            <person name="Obille A."/>
            <person name="Becker A."/>
            <person name="Abrahante J.E."/>
            <person name="Garbe J."/>
            <person name="Badalamenti J.P."/>
            <person name="Herman A."/>
            <person name="Mangelson H."/>
            <person name="Liachko I."/>
            <person name="Sullivan S."/>
            <person name="Sone E.D."/>
            <person name="Koren S."/>
            <person name="Silverstein K.A.T."/>
            <person name="Beckman K.B."/>
            <person name="Gohl D.M."/>
        </authorList>
    </citation>
    <scope>NUCLEOTIDE SEQUENCE</scope>
    <source>
        <strain evidence="7">Duluth1</strain>
        <tissue evidence="7">Whole animal</tissue>
    </source>
</reference>
<dbReference type="InterPro" id="IPR001734">
    <property type="entry name" value="Na/solute_symporter"/>
</dbReference>
<dbReference type="Gene3D" id="1.20.1730.10">
    <property type="entry name" value="Sodium/glucose cotransporter"/>
    <property type="match status" value="1"/>
</dbReference>
<dbReference type="PANTHER" id="PTHR11819:SF195">
    <property type="entry name" value="SODIUM_GLUCOSE COTRANSPORTER 4"/>
    <property type="match status" value="1"/>
</dbReference>
<evidence type="ECO:0000313" key="7">
    <source>
        <dbReference type="EMBL" id="KAH3689469.1"/>
    </source>
</evidence>
<dbReference type="PANTHER" id="PTHR11819">
    <property type="entry name" value="SOLUTE CARRIER FAMILY 5"/>
    <property type="match status" value="1"/>
</dbReference>
<keyword evidence="5" id="KW-0472">Membrane</keyword>
<dbReference type="EMBL" id="JAIWYP010000117">
    <property type="protein sequence ID" value="KAH3689469.1"/>
    <property type="molecule type" value="Genomic_DNA"/>
</dbReference>
<protein>
    <submittedName>
        <fullName evidence="7">Uncharacterized protein</fullName>
    </submittedName>
</protein>
<keyword evidence="8" id="KW-1185">Reference proteome</keyword>
<comment type="similarity">
    <text evidence="2 6">Belongs to the sodium:solute symporter (SSF) (TC 2.A.21) family.</text>
</comment>
<evidence type="ECO:0000256" key="3">
    <source>
        <dbReference type="ARBA" id="ARBA00022692"/>
    </source>
</evidence>
<dbReference type="Pfam" id="PF00474">
    <property type="entry name" value="SSF"/>
    <property type="match status" value="1"/>
</dbReference>
<evidence type="ECO:0000256" key="1">
    <source>
        <dbReference type="ARBA" id="ARBA00004141"/>
    </source>
</evidence>
<dbReference type="AlphaFoldDB" id="A0A9D4BD17"/>
<dbReference type="InterPro" id="IPR038377">
    <property type="entry name" value="Na/Glc_symporter_sf"/>
</dbReference>
<evidence type="ECO:0000256" key="2">
    <source>
        <dbReference type="ARBA" id="ARBA00006434"/>
    </source>
</evidence>
<dbReference type="GO" id="GO:0005886">
    <property type="term" value="C:plasma membrane"/>
    <property type="evidence" value="ECO:0007669"/>
    <property type="project" value="TreeGrafter"/>
</dbReference>
<dbReference type="Proteomes" id="UP000828390">
    <property type="component" value="Unassembled WGS sequence"/>
</dbReference>
<name>A0A9D4BD17_DREPO</name>
<gene>
    <name evidence="7" type="ORF">DPMN_194696</name>
</gene>
<dbReference type="GO" id="GO:0005412">
    <property type="term" value="F:D-glucose:sodium symporter activity"/>
    <property type="evidence" value="ECO:0007669"/>
    <property type="project" value="TreeGrafter"/>
</dbReference>
<proteinExistence type="inferred from homology"/>